<evidence type="ECO:0000313" key="6">
    <source>
        <dbReference type="EMBL" id="KAG6963506.1"/>
    </source>
</evidence>
<keyword evidence="7" id="KW-1185">Reference proteome</keyword>
<dbReference type="InterPro" id="IPR031825">
    <property type="entry name" value="RXLR"/>
</dbReference>
<comment type="caution">
    <text evidence="6">The sequence shown here is derived from an EMBL/GenBank/DDBJ whole genome shotgun (WGS) entry which is preliminary data.</text>
</comment>
<evidence type="ECO:0000256" key="1">
    <source>
        <dbReference type="ARBA" id="ARBA00004613"/>
    </source>
</evidence>
<name>A0A8J5M476_9STRA</name>
<gene>
    <name evidence="6" type="ORF">JG688_00008118</name>
</gene>
<evidence type="ECO:0000256" key="2">
    <source>
        <dbReference type="ARBA" id="ARBA00010400"/>
    </source>
</evidence>
<feature type="signal peptide" evidence="5">
    <location>
        <begin position="1"/>
        <end position="23"/>
    </location>
</feature>
<keyword evidence="4 5" id="KW-0732">Signal</keyword>
<sequence>MRLHHVLLVTAATLLASASALLATDEIKGSRLGHLKVTGTSESLRGYSTYKMWKDVGLEKITTREQLKTIQNTQKFKLYKRYAIEFDEHIITMFGCAYTWPTWFIDREAAAAESTREQRFGRKKGGMTRM</sequence>
<dbReference type="Pfam" id="PF16810">
    <property type="entry name" value="RXLR"/>
    <property type="match status" value="1"/>
</dbReference>
<dbReference type="Proteomes" id="UP000709295">
    <property type="component" value="Unassembled WGS sequence"/>
</dbReference>
<comment type="subcellular location">
    <subcellularLocation>
        <location evidence="1 5">Secreted</location>
    </subcellularLocation>
</comment>
<comment type="domain">
    <text evidence="5">The RxLR-dEER motif acts to carry the protein into the host cell cytoplasm through binding to cell surface phosphatidylinositol-3-phosphate.</text>
</comment>
<protein>
    <recommendedName>
        <fullName evidence="5">RxLR effector protein</fullName>
    </recommendedName>
</protein>
<evidence type="ECO:0000256" key="4">
    <source>
        <dbReference type="ARBA" id="ARBA00022729"/>
    </source>
</evidence>
<dbReference type="AlphaFoldDB" id="A0A8J5M476"/>
<comment type="function">
    <text evidence="5">Effector that suppresses plant defense responses during pathogen infection.</text>
</comment>
<accession>A0A8J5M476</accession>
<organism evidence="6 7">
    <name type="scientific">Phytophthora aleatoria</name>
    <dbReference type="NCBI Taxonomy" id="2496075"/>
    <lineage>
        <taxon>Eukaryota</taxon>
        <taxon>Sar</taxon>
        <taxon>Stramenopiles</taxon>
        <taxon>Oomycota</taxon>
        <taxon>Peronosporomycetes</taxon>
        <taxon>Peronosporales</taxon>
        <taxon>Peronosporaceae</taxon>
        <taxon>Phytophthora</taxon>
    </lineage>
</organism>
<comment type="similarity">
    <text evidence="2 5">Belongs to the RxLR effector family.</text>
</comment>
<feature type="chain" id="PRO_5044994467" description="RxLR effector protein" evidence="5">
    <location>
        <begin position="24"/>
        <end position="130"/>
    </location>
</feature>
<keyword evidence="3 5" id="KW-0964">Secreted</keyword>
<dbReference type="EMBL" id="JAENGY010000416">
    <property type="protein sequence ID" value="KAG6963506.1"/>
    <property type="molecule type" value="Genomic_DNA"/>
</dbReference>
<evidence type="ECO:0000313" key="7">
    <source>
        <dbReference type="Proteomes" id="UP000709295"/>
    </source>
</evidence>
<reference evidence="6" key="1">
    <citation type="submission" date="2021-01" db="EMBL/GenBank/DDBJ databases">
        <title>Phytophthora aleatoria, a newly-described species from Pinus radiata is distinct from Phytophthora cactorum isolates based on comparative genomics.</title>
        <authorList>
            <person name="Mcdougal R."/>
            <person name="Panda P."/>
            <person name="Williams N."/>
            <person name="Studholme D.J."/>
        </authorList>
    </citation>
    <scope>NUCLEOTIDE SEQUENCE</scope>
    <source>
        <strain evidence="6">NZFS 4037</strain>
    </source>
</reference>
<evidence type="ECO:0000256" key="3">
    <source>
        <dbReference type="ARBA" id="ARBA00022525"/>
    </source>
</evidence>
<evidence type="ECO:0000256" key="5">
    <source>
        <dbReference type="RuleBase" id="RU367124"/>
    </source>
</evidence>
<proteinExistence type="inferred from homology"/>